<gene>
    <name evidence="3" type="ORF">SAMN04487974_1413</name>
</gene>
<name>A0A1G8ATY9_9HYPH</name>
<protein>
    <submittedName>
        <fullName evidence="3">Uncharacterized protein</fullName>
    </submittedName>
</protein>
<keyword evidence="4" id="KW-1185">Reference proteome</keyword>
<evidence type="ECO:0000256" key="1">
    <source>
        <dbReference type="SAM" id="MobiDB-lite"/>
    </source>
</evidence>
<dbReference type="Proteomes" id="UP000199495">
    <property type="component" value="Unassembled WGS sequence"/>
</dbReference>
<dbReference type="AlphaFoldDB" id="A0A1G8ATY9"/>
<accession>A0A1G8ATY9</accession>
<dbReference type="RefSeq" id="WP_090600514.1">
    <property type="nucleotide sequence ID" value="NZ_FNCS01000041.1"/>
</dbReference>
<keyword evidence="2" id="KW-0812">Transmembrane</keyword>
<keyword evidence="2" id="KW-1133">Transmembrane helix</keyword>
<organism evidence="3 4">
    <name type="scientific">Pelagibacterium luteolum</name>
    <dbReference type="NCBI Taxonomy" id="440168"/>
    <lineage>
        <taxon>Bacteria</taxon>
        <taxon>Pseudomonadati</taxon>
        <taxon>Pseudomonadota</taxon>
        <taxon>Alphaproteobacteria</taxon>
        <taxon>Hyphomicrobiales</taxon>
        <taxon>Devosiaceae</taxon>
        <taxon>Pelagibacterium</taxon>
    </lineage>
</organism>
<evidence type="ECO:0000313" key="4">
    <source>
        <dbReference type="Proteomes" id="UP000199495"/>
    </source>
</evidence>
<keyword evidence="2" id="KW-0472">Membrane</keyword>
<evidence type="ECO:0000313" key="3">
    <source>
        <dbReference type="EMBL" id="SDH24465.1"/>
    </source>
</evidence>
<proteinExistence type="predicted"/>
<feature type="transmembrane region" description="Helical" evidence="2">
    <location>
        <begin position="128"/>
        <end position="160"/>
    </location>
</feature>
<feature type="region of interest" description="Disordered" evidence="1">
    <location>
        <begin position="1"/>
        <end position="23"/>
    </location>
</feature>
<evidence type="ECO:0000256" key="2">
    <source>
        <dbReference type="SAM" id="Phobius"/>
    </source>
</evidence>
<dbReference type="STRING" id="440168.SAMN04487974_1413"/>
<reference evidence="3 4" key="1">
    <citation type="submission" date="2016-10" db="EMBL/GenBank/DDBJ databases">
        <authorList>
            <person name="de Groot N.N."/>
        </authorList>
    </citation>
    <scope>NUCLEOTIDE SEQUENCE [LARGE SCALE GENOMIC DNA]</scope>
    <source>
        <strain evidence="3 4">CGMCC 1.10267</strain>
    </source>
</reference>
<dbReference type="EMBL" id="FNCS01000041">
    <property type="protein sequence ID" value="SDH24465.1"/>
    <property type="molecule type" value="Genomic_DNA"/>
</dbReference>
<sequence length="176" mass="19556">MSKPTHDTAAPRISPALPTSADVARNERERIKAIGEKARQLVREHIETGRVFLPKDLYGFGPKGCAYFTQELHKAIADEMARAKNSPKSTKPAKQPNAQVTSPKLVEVTHWNDRRHSRPHYAHGPIRWGLLCATLFGVLCFFLTRAGIGVEVFAAIFWLVETLQGTQSSTFSSNGF</sequence>